<proteinExistence type="predicted"/>
<feature type="domain" description="OmpA-like" evidence="6">
    <location>
        <begin position="71"/>
        <end position="186"/>
    </location>
</feature>
<feature type="signal peptide" evidence="5">
    <location>
        <begin position="1"/>
        <end position="20"/>
    </location>
</feature>
<organism evidence="7 8">
    <name type="scientific">Nibricoccus aquaticus</name>
    <dbReference type="NCBI Taxonomy" id="2576891"/>
    <lineage>
        <taxon>Bacteria</taxon>
        <taxon>Pseudomonadati</taxon>
        <taxon>Verrucomicrobiota</taxon>
        <taxon>Opitutia</taxon>
        <taxon>Opitutales</taxon>
        <taxon>Opitutaceae</taxon>
        <taxon>Nibricoccus</taxon>
    </lineage>
</organism>
<keyword evidence="7" id="KW-0969">Cilium</keyword>
<gene>
    <name evidence="7" type="ORF">CMV30_16450</name>
</gene>
<dbReference type="PANTHER" id="PTHR30329">
    <property type="entry name" value="STATOR ELEMENT OF FLAGELLAR MOTOR COMPLEX"/>
    <property type="match status" value="1"/>
</dbReference>
<evidence type="ECO:0000259" key="6">
    <source>
        <dbReference type="PROSITE" id="PS51123"/>
    </source>
</evidence>
<dbReference type="InterPro" id="IPR036737">
    <property type="entry name" value="OmpA-like_sf"/>
</dbReference>
<evidence type="ECO:0000256" key="4">
    <source>
        <dbReference type="PROSITE-ProRule" id="PRU00473"/>
    </source>
</evidence>
<accession>A0A290Q9P0</accession>
<keyword evidence="5" id="KW-0732">Signal</keyword>
<keyword evidence="8" id="KW-1185">Reference proteome</keyword>
<evidence type="ECO:0000313" key="7">
    <source>
        <dbReference type="EMBL" id="ATC65405.1"/>
    </source>
</evidence>
<keyword evidence="3" id="KW-0998">Cell outer membrane</keyword>
<dbReference type="OrthoDB" id="9809164at2"/>
<dbReference type="Pfam" id="PF00691">
    <property type="entry name" value="OmpA"/>
    <property type="match status" value="1"/>
</dbReference>
<keyword evidence="7" id="KW-0282">Flagellum</keyword>
<dbReference type="PROSITE" id="PS51123">
    <property type="entry name" value="OMPA_2"/>
    <property type="match status" value="1"/>
</dbReference>
<evidence type="ECO:0000256" key="2">
    <source>
        <dbReference type="ARBA" id="ARBA00023136"/>
    </source>
</evidence>
<dbReference type="InterPro" id="IPR006665">
    <property type="entry name" value="OmpA-like"/>
</dbReference>
<dbReference type="EMBL" id="CP023344">
    <property type="protein sequence ID" value="ATC65405.1"/>
    <property type="molecule type" value="Genomic_DNA"/>
</dbReference>
<keyword evidence="2 4" id="KW-0472">Membrane</keyword>
<keyword evidence="7" id="KW-0966">Cell projection</keyword>
<dbReference type="InterPro" id="IPR006664">
    <property type="entry name" value="OMP_bac"/>
</dbReference>
<comment type="subcellular location">
    <subcellularLocation>
        <location evidence="1">Cell outer membrane</location>
    </subcellularLocation>
</comment>
<feature type="chain" id="PRO_5013058531" evidence="5">
    <location>
        <begin position="21"/>
        <end position="186"/>
    </location>
</feature>
<dbReference type="GO" id="GO:0009279">
    <property type="term" value="C:cell outer membrane"/>
    <property type="evidence" value="ECO:0007669"/>
    <property type="project" value="UniProtKB-SubCell"/>
</dbReference>
<dbReference type="PROSITE" id="PS51257">
    <property type="entry name" value="PROKAR_LIPOPROTEIN"/>
    <property type="match status" value="1"/>
</dbReference>
<protein>
    <submittedName>
        <fullName evidence="7">Flagellar motor protein MotB</fullName>
    </submittedName>
</protein>
<evidence type="ECO:0000256" key="5">
    <source>
        <dbReference type="SAM" id="SignalP"/>
    </source>
</evidence>
<dbReference type="CDD" id="cd07185">
    <property type="entry name" value="OmpA_C-like"/>
    <property type="match status" value="1"/>
</dbReference>
<dbReference type="PRINTS" id="PR01021">
    <property type="entry name" value="OMPADOMAIN"/>
</dbReference>
<dbReference type="Proteomes" id="UP000217265">
    <property type="component" value="Chromosome"/>
</dbReference>
<dbReference type="PANTHER" id="PTHR30329:SF21">
    <property type="entry name" value="LIPOPROTEIN YIAD-RELATED"/>
    <property type="match status" value="1"/>
</dbReference>
<evidence type="ECO:0000313" key="8">
    <source>
        <dbReference type="Proteomes" id="UP000217265"/>
    </source>
</evidence>
<dbReference type="InterPro" id="IPR050330">
    <property type="entry name" value="Bact_OuterMem_StrucFunc"/>
</dbReference>
<dbReference type="SUPFAM" id="SSF103088">
    <property type="entry name" value="OmpA-like"/>
    <property type="match status" value="1"/>
</dbReference>
<reference evidence="7 8" key="1">
    <citation type="submission" date="2017-09" db="EMBL/GenBank/DDBJ databases">
        <title>Complete genome sequence of Verrucomicrobial strain HZ-65, isolated from freshwater.</title>
        <authorList>
            <person name="Choi A."/>
        </authorList>
    </citation>
    <scope>NUCLEOTIDE SEQUENCE [LARGE SCALE GENOMIC DNA]</scope>
    <source>
        <strain evidence="7 8">HZ-65</strain>
    </source>
</reference>
<evidence type="ECO:0000256" key="3">
    <source>
        <dbReference type="ARBA" id="ARBA00023237"/>
    </source>
</evidence>
<dbReference type="KEGG" id="vbh:CMV30_16450"/>
<dbReference type="AlphaFoldDB" id="A0A290Q9P0"/>
<dbReference type="Gene3D" id="3.30.1330.60">
    <property type="entry name" value="OmpA-like domain"/>
    <property type="match status" value="1"/>
</dbReference>
<dbReference type="RefSeq" id="WP_096057035.1">
    <property type="nucleotide sequence ID" value="NZ_CP023344.1"/>
</dbReference>
<sequence length="186" mass="19703">MNLFSKSLSLALLSAVVALTGCVKKPSRPDPNSTVLGQQGGGLGGGVGGDFGQGLLEPGTDLTARTDGLLVDGDLLRGSEPVFFDLDRAGIKESERAKIQKAKAHLDANPTHRVLFEGHCDWRGTAEYNLGLGDRRAASAKKYLETLGIPAARIEVISKGDIDAKENASDADMANDRRADIIFITK</sequence>
<evidence type="ECO:0000256" key="1">
    <source>
        <dbReference type="ARBA" id="ARBA00004442"/>
    </source>
</evidence>
<name>A0A290Q9P0_9BACT</name>